<gene>
    <name evidence="2" type="ORF">R5R35_000668</name>
    <name evidence="4" type="ORF">R5R35_005866</name>
    <name evidence="3" type="ORF">R5R35_009805</name>
</gene>
<evidence type="ECO:0000313" key="2">
    <source>
        <dbReference type="EMBL" id="KAK7788277.1"/>
    </source>
</evidence>
<evidence type="ECO:0000313" key="5">
    <source>
        <dbReference type="Proteomes" id="UP001378592"/>
    </source>
</evidence>
<evidence type="ECO:0000256" key="1">
    <source>
        <dbReference type="SAM" id="Coils"/>
    </source>
</evidence>
<evidence type="ECO:0000313" key="4">
    <source>
        <dbReference type="EMBL" id="KAK7790931.1"/>
    </source>
</evidence>
<accession>A0AAN9V426</accession>
<dbReference type="EMBL" id="JAZDUA010001336">
    <property type="protein sequence ID" value="KAK7788289.1"/>
    <property type="molecule type" value="Genomic_DNA"/>
</dbReference>
<protein>
    <submittedName>
        <fullName evidence="3">Uncharacterized protein</fullName>
    </submittedName>
</protein>
<reference evidence="3 5" key="1">
    <citation type="submission" date="2024-03" db="EMBL/GenBank/DDBJ databases">
        <title>The genome assembly and annotation of the cricket Gryllus longicercus Weissman &amp; Gray.</title>
        <authorList>
            <person name="Szrajer S."/>
            <person name="Gray D."/>
            <person name="Ylla G."/>
        </authorList>
    </citation>
    <scope>NUCLEOTIDE SEQUENCE [LARGE SCALE GENOMIC DNA]</scope>
    <source>
        <strain evidence="3">DAG 2021-001</strain>
        <tissue evidence="3">Whole body minus gut</tissue>
    </source>
</reference>
<dbReference type="EMBL" id="JAZDUA010001340">
    <property type="protein sequence ID" value="KAK7788277.1"/>
    <property type="molecule type" value="Genomic_DNA"/>
</dbReference>
<name>A0AAN9V426_9ORTH</name>
<keyword evidence="5" id="KW-1185">Reference proteome</keyword>
<sequence>MNKTIESMMKMIDELKTSNKMLMEEMKELKNSVLGTKDEKATFDMEAICAEVIDREKRSKNIIIYNVTENINMGSSQRLTEDKQQVIQILNQITEINPNELIISRIGNVQKNKNETSTSRNGGPPRERPIKVTFPNSEQALFILRNKRNKISNDIRIGSDKTRIQREYFKQLLTKQKAEEEKGNSNLIIKYIDGIPKLIDKPVKKSCNNQEN</sequence>
<keyword evidence="1" id="KW-0175">Coiled coil</keyword>
<evidence type="ECO:0000313" key="3">
    <source>
        <dbReference type="EMBL" id="KAK7788289.1"/>
    </source>
</evidence>
<organism evidence="3 5">
    <name type="scientific">Gryllus longicercus</name>
    <dbReference type="NCBI Taxonomy" id="2509291"/>
    <lineage>
        <taxon>Eukaryota</taxon>
        <taxon>Metazoa</taxon>
        <taxon>Ecdysozoa</taxon>
        <taxon>Arthropoda</taxon>
        <taxon>Hexapoda</taxon>
        <taxon>Insecta</taxon>
        <taxon>Pterygota</taxon>
        <taxon>Neoptera</taxon>
        <taxon>Polyneoptera</taxon>
        <taxon>Orthoptera</taxon>
        <taxon>Ensifera</taxon>
        <taxon>Gryllidea</taxon>
        <taxon>Grylloidea</taxon>
        <taxon>Gryllidae</taxon>
        <taxon>Gryllinae</taxon>
        <taxon>Gryllus</taxon>
    </lineage>
</organism>
<proteinExistence type="predicted"/>
<dbReference type="AlphaFoldDB" id="A0AAN9V426"/>
<dbReference type="EMBL" id="JAZDUA010000576">
    <property type="protein sequence ID" value="KAK7790931.1"/>
    <property type="molecule type" value="Genomic_DNA"/>
</dbReference>
<feature type="coiled-coil region" evidence="1">
    <location>
        <begin position="5"/>
        <end position="39"/>
    </location>
</feature>
<dbReference type="Proteomes" id="UP001378592">
    <property type="component" value="Unassembled WGS sequence"/>
</dbReference>
<comment type="caution">
    <text evidence="3">The sequence shown here is derived from an EMBL/GenBank/DDBJ whole genome shotgun (WGS) entry which is preliminary data.</text>
</comment>